<evidence type="ECO:0000256" key="2">
    <source>
        <dbReference type="ARBA" id="ARBA00022723"/>
    </source>
</evidence>
<dbReference type="PANTHER" id="PTHR30632:SF14">
    <property type="entry name" value="TUNGSTATE_MOLYBDATE_CHROMATE-BINDING PROTEIN MODA"/>
    <property type="match status" value="1"/>
</dbReference>
<dbReference type="RefSeq" id="WP_201677650.1">
    <property type="nucleotide sequence ID" value="NZ_JAEQNE010000011.1"/>
</dbReference>
<comment type="similarity">
    <text evidence="1">Belongs to the bacterial solute-binding protein ModA family.</text>
</comment>
<dbReference type="InterPro" id="IPR005950">
    <property type="entry name" value="ModA"/>
</dbReference>
<evidence type="ECO:0000313" key="6">
    <source>
        <dbReference type="EMBL" id="MBL0394977.1"/>
    </source>
</evidence>
<dbReference type="Gene3D" id="3.40.190.10">
    <property type="entry name" value="Periplasmic binding protein-like II"/>
    <property type="match status" value="2"/>
</dbReference>
<reference evidence="6 7" key="1">
    <citation type="journal article" date="2017" name="Int. J. Syst. Evol. Microbiol.">
        <title>Ramlibacter monticola sp. nov., isolated from forest soil.</title>
        <authorList>
            <person name="Chaudhary D.K."/>
            <person name="Kim J."/>
        </authorList>
    </citation>
    <scope>NUCLEOTIDE SEQUENCE [LARGE SCALE GENOMIC DNA]</scope>
    <source>
        <strain evidence="6 7">KACC 19175</strain>
    </source>
</reference>
<name>A0A936Z6K2_9BURK</name>
<keyword evidence="3 5" id="KW-0732">Signal</keyword>
<evidence type="ECO:0000256" key="5">
    <source>
        <dbReference type="SAM" id="SignalP"/>
    </source>
</evidence>
<evidence type="ECO:0000256" key="3">
    <source>
        <dbReference type="ARBA" id="ARBA00022729"/>
    </source>
</evidence>
<feature type="signal peptide" evidence="5">
    <location>
        <begin position="1"/>
        <end position="22"/>
    </location>
</feature>
<evidence type="ECO:0000256" key="1">
    <source>
        <dbReference type="ARBA" id="ARBA00009175"/>
    </source>
</evidence>
<feature type="chain" id="PRO_5037964608" evidence="5">
    <location>
        <begin position="23"/>
        <end position="253"/>
    </location>
</feature>
<dbReference type="PANTHER" id="PTHR30632">
    <property type="entry name" value="MOLYBDATE-BINDING PERIPLASMIC PROTEIN"/>
    <property type="match status" value="1"/>
</dbReference>
<sequence length="253" mass="26687">MTILRRAPALAIALLTATALHAGQVRVAVAANLGAPMQRIASDFGWATGHEAVVALGSTGRLYAQMRGGAPFEVLLAADQEVTSRVERDGLAVPGSRFTYAVGRLVLWSLDPNGVDGQGNVLKRAPHGRLAVADPLLAPYGMAANQTLVRLGVLPAWQTSLLQGESVAQAYQFVATGSATLGFIALSQVMSEGRISRGSAWIVPSQLHDPLRQEAVLLNAGRSNPAATALMDYLKTEPARAVLRAYGYEVPKP</sequence>
<gene>
    <name evidence="6" type="primary">modA</name>
    <name evidence="6" type="ORF">JJ685_27840</name>
</gene>
<evidence type="ECO:0000313" key="7">
    <source>
        <dbReference type="Proteomes" id="UP000599109"/>
    </source>
</evidence>
<dbReference type="Pfam" id="PF13531">
    <property type="entry name" value="SBP_bac_11"/>
    <property type="match status" value="1"/>
</dbReference>
<dbReference type="AlphaFoldDB" id="A0A936Z6K2"/>
<dbReference type="GO" id="GO:0015689">
    <property type="term" value="P:molybdate ion transport"/>
    <property type="evidence" value="ECO:0007669"/>
    <property type="project" value="InterPro"/>
</dbReference>
<proteinExistence type="inferred from homology"/>
<feature type="binding site" evidence="4">
    <location>
        <position position="167"/>
    </location>
    <ligand>
        <name>molybdate</name>
        <dbReference type="ChEBI" id="CHEBI:36264"/>
    </ligand>
</feature>
<evidence type="ECO:0000256" key="4">
    <source>
        <dbReference type="PIRSR" id="PIRSR004846-1"/>
    </source>
</evidence>
<dbReference type="GO" id="GO:0030973">
    <property type="term" value="F:molybdate ion binding"/>
    <property type="evidence" value="ECO:0007669"/>
    <property type="project" value="InterPro"/>
</dbReference>
<organism evidence="6 7">
    <name type="scientific">Ramlibacter monticola</name>
    <dbReference type="NCBI Taxonomy" id="1926872"/>
    <lineage>
        <taxon>Bacteria</taxon>
        <taxon>Pseudomonadati</taxon>
        <taxon>Pseudomonadota</taxon>
        <taxon>Betaproteobacteria</taxon>
        <taxon>Burkholderiales</taxon>
        <taxon>Comamonadaceae</taxon>
        <taxon>Ramlibacter</taxon>
    </lineage>
</organism>
<keyword evidence="7" id="KW-1185">Reference proteome</keyword>
<dbReference type="InterPro" id="IPR044084">
    <property type="entry name" value="AvModA-like_subst-bd"/>
</dbReference>
<dbReference type="Proteomes" id="UP000599109">
    <property type="component" value="Unassembled WGS sequence"/>
</dbReference>
<dbReference type="EMBL" id="JAEQNE010000011">
    <property type="protein sequence ID" value="MBL0394977.1"/>
    <property type="molecule type" value="Genomic_DNA"/>
</dbReference>
<keyword evidence="2 4" id="KW-0479">Metal-binding</keyword>
<feature type="binding site" evidence="4">
    <location>
        <position position="59"/>
    </location>
    <ligand>
        <name>molybdate</name>
        <dbReference type="ChEBI" id="CHEBI:36264"/>
    </ligand>
</feature>
<dbReference type="GO" id="GO:0046872">
    <property type="term" value="F:metal ion binding"/>
    <property type="evidence" value="ECO:0007669"/>
    <property type="project" value="UniProtKB-KW"/>
</dbReference>
<protein>
    <submittedName>
        <fullName evidence="6">Molybdate ABC transporter substrate-binding protein</fullName>
    </submittedName>
</protein>
<dbReference type="InterPro" id="IPR050682">
    <property type="entry name" value="ModA/WtpA"/>
</dbReference>
<accession>A0A936Z6K2</accession>
<comment type="caution">
    <text evidence="6">The sequence shown here is derived from an EMBL/GenBank/DDBJ whole genome shotgun (WGS) entry which is preliminary data.</text>
</comment>
<keyword evidence="4" id="KW-0500">Molybdenum</keyword>
<dbReference type="PIRSF" id="PIRSF004846">
    <property type="entry name" value="ModA"/>
    <property type="match status" value="1"/>
</dbReference>
<dbReference type="CDD" id="cd13539">
    <property type="entry name" value="PBP2_AvModA"/>
    <property type="match status" value="1"/>
</dbReference>
<dbReference type="SUPFAM" id="SSF53850">
    <property type="entry name" value="Periplasmic binding protein-like II"/>
    <property type="match status" value="1"/>
</dbReference>
<dbReference type="NCBIfam" id="TIGR01256">
    <property type="entry name" value="modA"/>
    <property type="match status" value="1"/>
</dbReference>